<feature type="domain" description="TLDc" evidence="1">
    <location>
        <begin position="64"/>
        <end position="244"/>
    </location>
</feature>
<dbReference type="EMBL" id="CDMY01001027">
    <property type="protein sequence ID" value="CEM39104.1"/>
    <property type="molecule type" value="Genomic_DNA"/>
</dbReference>
<dbReference type="InterPro" id="IPR006571">
    <property type="entry name" value="TLDc_dom"/>
</dbReference>
<dbReference type="VEuPathDB" id="CryptoDB:Vbra_10682"/>
<dbReference type="InParanoid" id="A0A0G4H5N7"/>
<reference evidence="2 3" key="1">
    <citation type="submission" date="2014-11" db="EMBL/GenBank/DDBJ databases">
        <authorList>
            <person name="Zhu J."/>
            <person name="Qi W."/>
            <person name="Song R."/>
        </authorList>
    </citation>
    <scope>NUCLEOTIDE SEQUENCE [LARGE SCALE GENOMIC DNA]</scope>
</reference>
<dbReference type="Proteomes" id="UP000041254">
    <property type="component" value="Unassembled WGS sequence"/>
</dbReference>
<protein>
    <recommendedName>
        <fullName evidence="1">TLDc domain-containing protein</fullName>
    </recommendedName>
</protein>
<keyword evidence="3" id="KW-1185">Reference proteome</keyword>
<accession>A0A0G4H5N7</accession>
<evidence type="ECO:0000313" key="2">
    <source>
        <dbReference type="EMBL" id="CEM39104.1"/>
    </source>
</evidence>
<name>A0A0G4H5N7_VITBC</name>
<sequence length="290" mass="31970">MTVTEKKIHARGVLTTIQLVLSEGHQCNFNDPNNLRYIYRHVDKVSFGISDAASIIEGPHVPHLRQWLRRPSLQLLYRSTRDGDTFADFMGKVGSARRLLFAVKNNSNKFGVFFDGPLNQPNNPTSIQMTTGDLFLFSLSGSFPQPTQIHPPQDRQRVQVAGRDGAVATANPGLGSGKITMARGNLWLGHSKSATPSPSILSCCQWIDKGITPPGFTGRKWNAVHNLLADSRYFTADVVEVYQVMRGPLPAIEPDALRPLPVNFPKPLSASALSSRERTCPRGRAARQCN</sequence>
<dbReference type="Pfam" id="PF07534">
    <property type="entry name" value="TLD"/>
    <property type="match status" value="1"/>
</dbReference>
<proteinExistence type="predicted"/>
<organism evidence="2 3">
    <name type="scientific">Vitrella brassicaformis (strain CCMP3155)</name>
    <dbReference type="NCBI Taxonomy" id="1169540"/>
    <lineage>
        <taxon>Eukaryota</taxon>
        <taxon>Sar</taxon>
        <taxon>Alveolata</taxon>
        <taxon>Colpodellida</taxon>
        <taxon>Vitrellaceae</taxon>
        <taxon>Vitrella</taxon>
    </lineage>
</organism>
<dbReference type="AlphaFoldDB" id="A0A0G4H5N7"/>
<evidence type="ECO:0000259" key="1">
    <source>
        <dbReference type="Pfam" id="PF07534"/>
    </source>
</evidence>
<evidence type="ECO:0000313" key="3">
    <source>
        <dbReference type="Proteomes" id="UP000041254"/>
    </source>
</evidence>
<gene>
    <name evidence="2" type="ORF">Vbra_10682</name>
</gene>
<dbReference type="PhylomeDB" id="A0A0G4H5N7"/>